<dbReference type="GO" id="GO:0007154">
    <property type="term" value="P:cell communication"/>
    <property type="evidence" value="ECO:0007669"/>
    <property type="project" value="InterPro"/>
</dbReference>
<sequence length="3703" mass="397552">MFTSIRSYAVDAKQLIVLVQPITSVAGEPFALQPVVALTDDDGNILTTENMGTVRAQIGVNPARFASVQPATNSFPIENGIAKCAGLYINLVSSGYTIMFVSLYHGVRAETAPFDIITGSRYKLAIMADISTAFGGTAFRPQPAVGVVDRGGNLVESLNEGTVRLEILKNPVGGTLLPARNLNVSIGGGMGTFQGLYIDVAGSPYYLRYTTDLVLEGGSIVDTNPFTVAEGLCNNLVLAKTPKEATGGKAFSIQPVAKLIDAGGNLLEADSSSIVRVAIASNPSGGTLSPSSLLKARVEKGIAIFRGLRIDKAGEDYTLTFTLFTKIAGRNDWLETSIEKLSPSFNVTVGMPVELFLKQNLSDGVLDGQPNEVQPILALRDSGGNVVSSLVTGTVAASMVPSAGIASSIVVDTSSAPMLIVLEVRALPTPGYLTPYGVGMRIYVQVTFSDEVIVTGLPILTLVSSSTGGPNGVAECVTINTWTDKLLFQYYTTATDAATDMDYVSTSALSLNGGSILDRNGRTPVLTLPAVGSANSLAGTSDVSIDTTPPVIVSVSCTDPGDGEFGFGEEIYLKVLYSTPVTVYGAPVLPVALNVIGNGAARRDANFSSGNNTDTLVFLYVVQSGDATAVGVPLDVTSTIILAAGMYIKRYSTRPTTDVVTTMATVPKNLASMNAMTIDTAIPIVDPSIGVTSTAINGVYMPGDVIDIVVTFTKAVKVDGFPRVYMESGSIKRPAGYKSGSGTTRLVFSYTVAAYDSHSATGNTFLNYRDGTALDLNSGSIRRYTARGTQAAGADVSLAATTLNLKSLKDNAQILLDGQQAKVLALSIVSTPSNTVSRGDVVRISISYSSQVTVDTSNGKPSLALGVGDNNRQAIYVSGSGSQALAFDYTVQLGDHAALGMDYRTTTSLALNGARILKMSANPTMDADLTLPEPTLSLANPVVVVDPLAGFQPTVESLTVDVPVGEYGSNQVMSFTVKFSDEVVVDGQPMLKVNTNFLVPYVTGTATRSLVFMYIVRDGDATTDLNKFNDDAIVCDPPACSIMNYNGELAVLSLATTDLQPRGIVIDTHPPVVVDVYAITPAATVNGGSFVVGDVIQIIVEMSLDVFIDPPTTAYPEKAPLLILNTHPFGRQVLCVGFFNEDHKKMLFEYTVEDGDVADDLKYLDTDSLTLNNGQCAIKRFSTTPTTDAILTLPTPYPLGQAQNQVLNVNTLKIPTVLGVTASTPDGTYRCGDRIEIVVSFSQHVVVEGKPFMWLDLGVNARKAMYTSGSGTMTLKFVYTIEENDYSVDLEYIDHHSLDASAAEDSILHYSTKPTTLANLDLPYPYTQNSLSFNKNFLINGRKPTITEVKFLSADGVYAVNDKVVIEMTFSSCVSVVPAPTTGAMPQMKFQPIPPGSTVLITRYARYVSGSPGNKLRFEYTVKTGDTSKKLDYADAQSMVWNGAKILTCTTSIVANPPVQLVETHLNPPGGRLLGATSKPIIFGSVAFTDLLVDHLGFNYEVKYRTDVGLATLEAANYFDVLYSAAYGLRSTPYASGDRLGSSVDVDGDTLVMGAPGAKEPIPAVQIVSVIGDSKDYVDEIQVLETIATQRPAIQEITTSAAPGETVGGWFFLKMGSIGPTRRLYYNFDEAQLRVALELDLGFGLETIRVTRRENTYCGCDNAYVWTVTFMYVEGTLPTLTTTSMLTGRLASVGDGRGANQARILVESTAISGFFTLQLGSLVTRNVKYNAAEDELSTILSQDLKLPVRRVMRSLPTPVGGYTWSITFAASDQIYDVPDLVPQNVGLGGFQARCLARTARDGLGRVSGAFRLRFRNDLFPNDETDDIPVSASDLQVEQALEKLVSINDVRVVRSSSMNVYGGYAWTVTFIQVNTRSDYGPVADTSGNLPAMVARTTATINNKIVQLLKGTNARVSIQFGGYSLPPLTDGMTHWGLPGTNAGQAAIFIRAENDWKQQGGTLVGGDTRAEDRFGASVSIKGNQVLVGAPAAAIFGDFEIQNLLCDADGGYFKVVYRGQASDPIPFNADKETLRLAVVTIMNVGFTDVEISTTFPTVCRAGNPIEISIVLRSGDHGDRTGNILDLQVDGSHLTKTNGVGSVAVAEYRAGTYRSDGVDAKGIQIGAAYLFKRDPVTTTWSQQLKFTPPSSTIFDMREFGYAVAIFDTFAVIGAPGAYDNQGRVYVYQFNAITATWSLFQVLSAAPYDITSGDRFGESVAISGNPLATVTIVIGAPGYATASGAVFVYDVFNGKFQNRQFILQITPELKIGDRFGCAVDLDMATTYTLVVGANRNAYKNGRDTGIALVFVRRSATDTFFNLQQVLFGSDSRTGDRFGSSVAISRHTLLVGAHEDYKGAKTTRKSVQAVTTTVVGSSSAKLTGGTFVLSLKLADDIPNVINGTVISTLTKIKSRAIAYNVDAASLRAQLEKDFSFFGKILVTRDGPSATTSGYTWYITFAGATSDVPLLVSDSRNLVVTGGPGGRALTSVRWVVRSAPVLRGNTYAFTRTSAGKWIEQASLYPREKQYSSWFGSSVAIDQRTAIVGAPNLDTYESGINSGGGFVYDLGFLAVGFSAKSYTVVEGNDLDVTVQRCSRNNGFCAMDTSGSPRQFINYDTGDAFSDLRSENFVYTPPHIGPYRKLAQLEAVPSDPNAFFAPFTAGQEPYPLTPRGRWLVFDQIGTANSRNQFYGSSDPRSLWIDAKFDYAGVSDYTTATGEMFFDVDIVFQTFRVSTTSDFVVEDPDETVPLRLSLPGVWPSYEGNLWATLTIKDNGDGGSGTRSYLDFLTAGQASRFHQSDSKFGAAVSVYSDGNVAVIGAPMEKQVLPNRDAPVQCGAVYFYVRRSGFWEFDAKIIPGECENGLQYGMSVSIDGILGTIRAIVGAPGAAAAYIYRRQGTTWLQEVRLSDPSGAVTSPTHAFGGQRAVGISGDVAVVGAAGAERIFIYHRTMAGWEFITTMFCSDRVVTQILQQSMSQTYRFGHSVAVYRRTIAVGAPYADAGAFTAAQYHDRSFDRKYFGKGAAYIFHLQAQEQTISLRTDDPLTAGTFQLTTTTRGVTGTTVTLSYGATALGMKAALQELSTIRLVEVTRKGSIEQGYTWSVTFIGDILSVPVLTAQWKDHGCADCDTFSSSFKADPDNQIVVSEVTPIGIWREQTRLTAPDGNPGDQFGSSIAISGEQVIVGAEGSGALITTTWDFETGDLTGWLTTGTAFDNQPTYGDNSYARINSYKIRLPNMEAPGQRALHEGRYWVGTFESRRGASKVVAQVSACAFASDALCNLPDYKLPGPEAAGTFQGDGPQGTMTSQAFTVRGPWLSFRLGGGCDIRLIYVELLIDGRSALRATGKCTESMEVVHWDLKPYVNKSAQIRVVDASSNDLWGHINFDDVQFSWDVAQATTPRAGVAYAFRRKAPTSQDPCIGINRWQCNWEFQARLIASDKRTEDFFGYDVAIDDSTGVAVITAPGQPALDANNSLILDEHELYLLEGVGSVYVFKRADEVRDGKGVLLSPPKWAPKETAKLQFPKKQARAQFGFSVALDRTTLFVGAPLLSTTLLKPKAGQVFAYDAGFATVRFTTSVFACVEGNPDGVVSLTIARATTDLTQPLTIGYATEDVNAYAIDQLKYAACLKIPITQRRDCFDYVQTAGEITFAAGEMSKQIIIPILDDTCYEAKEESFIVRLNVPGGEALIGEQYVAQVRIDDDDFAYSDDPC</sequence>
<organism evidence="7 8">
    <name type="scientific">Pythium oligandrum</name>
    <name type="common">Mycoparasitic fungus</name>
    <dbReference type="NCBI Taxonomy" id="41045"/>
    <lineage>
        <taxon>Eukaryota</taxon>
        <taxon>Sar</taxon>
        <taxon>Stramenopiles</taxon>
        <taxon>Oomycota</taxon>
        <taxon>Peronosporomycetes</taxon>
        <taxon>Pythiales</taxon>
        <taxon>Pythiaceae</taxon>
        <taxon>Pythium</taxon>
    </lineage>
</organism>
<dbReference type="Gene3D" id="2.60.40.2030">
    <property type="match status" value="1"/>
</dbReference>
<dbReference type="Proteomes" id="UP000794436">
    <property type="component" value="Unassembled WGS sequence"/>
</dbReference>
<dbReference type="PANTHER" id="PTHR36220:SF1">
    <property type="entry name" value="GAMMA TUBULIN COMPLEX COMPONENT C-TERMINAL DOMAIN-CONTAINING PROTEIN"/>
    <property type="match status" value="1"/>
</dbReference>
<dbReference type="EMBL" id="SPLM01000108">
    <property type="protein sequence ID" value="TMW60197.1"/>
    <property type="molecule type" value="Genomic_DNA"/>
</dbReference>
<feature type="repeat" description="FG-GAP" evidence="5">
    <location>
        <begin position="2140"/>
        <end position="2191"/>
    </location>
</feature>
<dbReference type="InterPro" id="IPR013519">
    <property type="entry name" value="Int_alpha_beta-p"/>
</dbReference>
<dbReference type="OrthoDB" id="188207at2759"/>
<reference evidence="7" key="1">
    <citation type="submission" date="2019-03" db="EMBL/GenBank/DDBJ databases">
        <title>Long read genome sequence of the mycoparasitic Pythium oligandrum ATCC 38472 isolated from sugarbeet rhizosphere.</title>
        <authorList>
            <person name="Gaulin E."/>
        </authorList>
    </citation>
    <scope>NUCLEOTIDE SEQUENCE</scope>
    <source>
        <strain evidence="7">ATCC 38472_TT</strain>
    </source>
</reference>
<name>A0A8K1FHX0_PYTOL</name>
<evidence type="ECO:0000256" key="1">
    <source>
        <dbReference type="ARBA" id="ARBA00022729"/>
    </source>
</evidence>
<dbReference type="Gene3D" id="2.130.10.130">
    <property type="entry name" value="Integrin alpha, N-terminal"/>
    <property type="match status" value="2"/>
</dbReference>
<keyword evidence="3" id="KW-0106">Calcium</keyword>
<evidence type="ECO:0000256" key="5">
    <source>
        <dbReference type="PROSITE-ProRule" id="PRU00803"/>
    </source>
</evidence>
<dbReference type="SUPFAM" id="SSF69318">
    <property type="entry name" value="Integrin alpha N-terminal domain"/>
    <property type="match status" value="1"/>
</dbReference>
<dbReference type="InterPro" id="IPR013517">
    <property type="entry name" value="FG-GAP"/>
</dbReference>
<dbReference type="Pfam" id="PF03160">
    <property type="entry name" value="Calx-beta"/>
    <property type="match status" value="2"/>
</dbReference>
<dbReference type="InterPro" id="IPR003644">
    <property type="entry name" value="Calx_beta"/>
</dbReference>
<dbReference type="GO" id="GO:0016020">
    <property type="term" value="C:membrane"/>
    <property type="evidence" value="ECO:0007669"/>
    <property type="project" value="InterPro"/>
</dbReference>
<evidence type="ECO:0000313" key="8">
    <source>
        <dbReference type="Proteomes" id="UP000794436"/>
    </source>
</evidence>
<proteinExistence type="predicted"/>
<evidence type="ECO:0000256" key="3">
    <source>
        <dbReference type="ARBA" id="ARBA00022837"/>
    </source>
</evidence>
<dbReference type="PROSITE" id="PS51470">
    <property type="entry name" value="FG_GAP"/>
    <property type="match status" value="2"/>
</dbReference>
<dbReference type="SMART" id="SM00191">
    <property type="entry name" value="Int_alpha"/>
    <property type="match status" value="7"/>
</dbReference>
<keyword evidence="2" id="KW-0677">Repeat</keyword>
<protein>
    <recommendedName>
        <fullName evidence="6">Calx-beta domain-containing protein</fullName>
    </recommendedName>
</protein>
<dbReference type="Pfam" id="PF14312">
    <property type="entry name" value="FG-GAP_2"/>
    <property type="match status" value="7"/>
</dbReference>
<comment type="caution">
    <text evidence="7">The sequence shown here is derived from an EMBL/GenBank/DDBJ whole genome shotgun (WGS) entry which is preliminary data.</text>
</comment>
<accession>A0A8K1FHX0</accession>
<evidence type="ECO:0000259" key="6">
    <source>
        <dbReference type="SMART" id="SM00237"/>
    </source>
</evidence>
<gene>
    <name evidence="7" type="ORF">Poli38472_000239</name>
</gene>
<keyword evidence="4" id="KW-0325">Glycoprotein</keyword>
<keyword evidence="1" id="KW-0732">Signal</keyword>
<evidence type="ECO:0000313" key="7">
    <source>
        <dbReference type="EMBL" id="TMW60197.1"/>
    </source>
</evidence>
<feature type="repeat" description="FG-GAP" evidence="5">
    <location>
        <begin position="2195"/>
        <end position="2252"/>
    </location>
</feature>
<dbReference type="SMART" id="SM00237">
    <property type="entry name" value="Calx_beta"/>
    <property type="match status" value="1"/>
</dbReference>
<dbReference type="InterPro" id="IPR028994">
    <property type="entry name" value="Integrin_alpha_N"/>
</dbReference>
<feature type="domain" description="Calx-beta" evidence="6">
    <location>
        <begin position="3552"/>
        <end position="3673"/>
    </location>
</feature>
<keyword evidence="8" id="KW-1185">Reference proteome</keyword>
<dbReference type="PANTHER" id="PTHR36220">
    <property type="entry name" value="UNNAMED PRODUCT"/>
    <property type="match status" value="1"/>
</dbReference>
<evidence type="ECO:0000256" key="4">
    <source>
        <dbReference type="ARBA" id="ARBA00023180"/>
    </source>
</evidence>
<dbReference type="SUPFAM" id="SSF141072">
    <property type="entry name" value="CalX-like"/>
    <property type="match status" value="2"/>
</dbReference>
<evidence type="ECO:0000256" key="2">
    <source>
        <dbReference type="ARBA" id="ARBA00022737"/>
    </source>
</evidence>
<dbReference type="InterPro" id="IPR038081">
    <property type="entry name" value="CalX-like_sf"/>
</dbReference>